<dbReference type="GO" id="GO:0042834">
    <property type="term" value="F:peptidoglycan binding"/>
    <property type="evidence" value="ECO:0007669"/>
    <property type="project" value="InterPro"/>
</dbReference>
<feature type="compositionally biased region" description="Polar residues" evidence="6">
    <location>
        <begin position="49"/>
        <end position="60"/>
    </location>
</feature>
<dbReference type="InterPro" id="IPR009009">
    <property type="entry name" value="RlpA-like_DPBB"/>
</dbReference>
<evidence type="ECO:0000256" key="3">
    <source>
        <dbReference type="ARBA" id="ARBA00023316"/>
    </source>
</evidence>
<keyword evidence="9" id="KW-1185">Reference proteome</keyword>
<dbReference type="Pfam" id="PF05036">
    <property type="entry name" value="SPOR"/>
    <property type="match status" value="1"/>
</dbReference>
<evidence type="ECO:0000256" key="2">
    <source>
        <dbReference type="ARBA" id="ARBA00023239"/>
    </source>
</evidence>
<dbReference type="InterPro" id="IPR012997">
    <property type="entry name" value="RplA"/>
</dbReference>
<comment type="similarity">
    <text evidence="4 5">Belongs to the RlpA family.</text>
</comment>
<dbReference type="PANTHER" id="PTHR34183:SF1">
    <property type="entry name" value="ENDOLYTIC PEPTIDOGLYCAN TRANSGLYCOSYLASE RLPA"/>
    <property type="match status" value="1"/>
</dbReference>
<dbReference type="EMBL" id="SRIO01000005">
    <property type="protein sequence ID" value="TFZ83097.1"/>
    <property type="molecule type" value="Genomic_DNA"/>
</dbReference>
<evidence type="ECO:0000256" key="1">
    <source>
        <dbReference type="ARBA" id="ARBA00022729"/>
    </source>
</evidence>
<dbReference type="Gene3D" id="3.30.70.1070">
    <property type="entry name" value="Sporulation related repeat"/>
    <property type="match status" value="1"/>
</dbReference>
<name>A0A4Z0FC39_9GAMM</name>
<dbReference type="GO" id="GO:0000270">
    <property type="term" value="P:peptidoglycan metabolic process"/>
    <property type="evidence" value="ECO:0007669"/>
    <property type="project" value="UniProtKB-UniRule"/>
</dbReference>
<dbReference type="InterPro" id="IPR036680">
    <property type="entry name" value="SPOR-like_sf"/>
</dbReference>
<dbReference type="CDD" id="cd22268">
    <property type="entry name" value="DPBB_RlpA-like"/>
    <property type="match status" value="1"/>
</dbReference>
<dbReference type="OrthoDB" id="9779128at2"/>
<dbReference type="Pfam" id="PF03330">
    <property type="entry name" value="DPBB_1"/>
    <property type="match status" value="1"/>
</dbReference>
<feature type="region of interest" description="Disordered" evidence="6">
    <location>
        <begin position="46"/>
        <end position="69"/>
    </location>
</feature>
<dbReference type="EC" id="4.2.2.-" evidence="4"/>
<comment type="caution">
    <text evidence="8">The sequence shown here is derived from an EMBL/GenBank/DDBJ whole genome shotgun (WGS) entry which is preliminary data.</text>
</comment>
<dbReference type="PANTHER" id="PTHR34183">
    <property type="entry name" value="ENDOLYTIC PEPTIDOGLYCAN TRANSGLYCOSYLASE RLPA"/>
    <property type="match status" value="1"/>
</dbReference>
<dbReference type="InterPro" id="IPR036908">
    <property type="entry name" value="RlpA-like_sf"/>
</dbReference>
<evidence type="ECO:0000313" key="9">
    <source>
        <dbReference type="Proteomes" id="UP000297890"/>
    </source>
</evidence>
<dbReference type="InterPro" id="IPR034718">
    <property type="entry name" value="RlpA"/>
</dbReference>
<protein>
    <recommendedName>
        <fullName evidence="4">Endolytic peptidoglycan transglycosylase RlpA</fullName>
        <ecNumber evidence="4">4.2.2.-</ecNumber>
    </recommendedName>
</protein>
<gene>
    <name evidence="4" type="primary">rlpA</name>
    <name evidence="8" type="ORF">E4680_05545</name>
</gene>
<evidence type="ECO:0000313" key="8">
    <source>
        <dbReference type="EMBL" id="TFZ83097.1"/>
    </source>
</evidence>
<dbReference type="SUPFAM" id="SSF50685">
    <property type="entry name" value="Barwin-like endoglucanases"/>
    <property type="match status" value="1"/>
</dbReference>
<organism evidence="8 9">
    <name type="scientific">Candidatus Macondimonas diazotrophica</name>
    <dbReference type="NCBI Taxonomy" id="2305248"/>
    <lineage>
        <taxon>Bacteria</taxon>
        <taxon>Pseudomonadati</taxon>
        <taxon>Pseudomonadota</taxon>
        <taxon>Gammaproteobacteria</taxon>
        <taxon>Chromatiales</taxon>
        <taxon>Ectothiorhodospiraceae</taxon>
        <taxon>Candidatus Macondimonas</taxon>
    </lineage>
</organism>
<dbReference type="Proteomes" id="UP000297890">
    <property type="component" value="Unassembled WGS sequence"/>
</dbReference>
<evidence type="ECO:0000256" key="4">
    <source>
        <dbReference type="HAMAP-Rule" id="MF_02071"/>
    </source>
</evidence>
<dbReference type="NCBIfam" id="TIGR00413">
    <property type="entry name" value="rlpA"/>
    <property type="match status" value="1"/>
</dbReference>
<dbReference type="HAMAP" id="MF_02071">
    <property type="entry name" value="RlpA"/>
    <property type="match status" value="1"/>
</dbReference>
<dbReference type="Gene3D" id="2.40.40.10">
    <property type="entry name" value="RlpA-like domain"/>
    <property type="match status" value="1"/>
</dbReference>
<sequence>MPIKPGPEIDLAGARPGRAAFGRGGAVLLGLLLTACGQLPHQPVHNAPLTPSASGASSQYPDAVPRVEPRSRLGNPPYYVVNGRRYVVLDSAKGFYERGIASWYGPDFHGKSASSGERYDMYAMTAAHKTLPLPSYVRVTNLENGRSAVVRVNDRGPFVGNRVIDLSFAAATRLGIVQQGTAPVEVVAIEPAEAGAVIANAGPRAVAGKPRFYLQTGAFSQRENAERMRRRLLLAQLGPVDIRSEPNGFQTVHKVWIGPFDDVSALDMASAKLEDLGIHDSRPTID</sequence>
<keyword evidence="2 4" id="KW-0456">Lyase</keyword>
<dbReference type="RefSeq" id="WP_135281397.1">
    <property type="nucleotide sequence ID" value="NZ_SRIO01000005.1"/>
</dbReference>
<keyword evidence="3 4" id="KW-0961">Cell wall biogenesis/degradation</keyword>
<dbReference type="FunFam" id="2.40.40.10:FF:000003">
    <property type="entry name" value="Endolytic peptidoglycan transglycosylase RlpA"/>
    <property type="match status" value="1"/>
</dbReference>
<dbReference type="AlphaFoldDB" id="A0A4Z0FC39"/>
<evidence type="ECO:0000256" key="5">
    <source>
        <dbReference type="RuleBase" id="RU003495"/>
    </source>
</evidence>
<comment type="function">
    <text evidence="4">Lytic transglycosylase with a strong preference for naked glycan strands that lack stem peptides.</text>
</comment>
<dbReference type="PROSITE" id="PS51724">
    <property type="entry name" value="SPOR"/>
    <property type="match status" value="1"/>
</dbReference>
<accession>A0A4Z0FC39</accession>
<dbReference type="InterPro" id="IPR007730">
    <property type="entry name" value="SPOR-like_dom"/>
</dbReference>
<dbReference type="GO" id="GO:0009279">
    <property type="term" value="C:cell outer membrane"/>
    <property type="evidence" value="ECO:0007669"/>
    <property type="project" value="TreeGrafter"/>
</dbReference>
<dbReference type="GO" id="GO:0008932">
    <property type="term" value="F:lytic endotransglycosylase activity"/>
    <property type="evidence" value="ECO:0007669"/>
    <property type="project" value="UniProtKB-UniRule"/>
</dbReference>
<evidence type="ECO:0000256" key="6">
    <source>
        <dbReference type="SAM" id="MobiDB-lite"/>
    </source>
</evidence>
<keyword evidence="1" id="KW-0732">Signal</keyword>
<dbReference type="SUPFAM" id="SSF110997">
    <property type="entry name" value="Sporulation related repeat"/>
    <property type="match status" value="1"/>
</dbReference>
<dbReference type="GO" id="GO:0071555">
    <property type="term" value="P:cell wall organization"/>
    <property type="evidence" value="ECO:0007669"/>
    <property type="project" value="UniProtKB-KW"/>
</dbReference>
<reference evidence="8 9" key="1">
    <citation type="journal article" date="2019" name="ISME J.">
        <title>Candidatus Macondimonas diazotrophica, a novel gammaproteobacterial genus dominating crude-oil-contaminated coastal sediments.</title>
        <authorList>
            <person name="Karthikeyan S."/>
            <person name="Konstantinidis K."/>
        </authorList>
    </citation>
    <scope>NUCLEOTIDE SEQUENCE [LARGE SCALE GENOMIC DNA]</scope>
    <source>
        <strain evidence="8 9">KTK01</strain>
    </source>
</reference>
<evidence type="ECO:0000259" key="7">
    <source>
        <dbReference type="PROSITE" id="PS51724"/>
    </source>
</evidence>
<proteinExistence type="inferred from homology"/>
<feature type="domain" description="SPOR" evidence="7">
    <location>
        <begin position="206"/>
        <end position="286"/>
    </location>
</feature>